<dbReference type="Proteomes" id="UP001218218">
    <property type="component" value="Unassembled WGS sequence"/>
</dbReference>
<keyword evidence="3" id="KW-1185">Reference proteome</keyword>
<evidence type="ECO:0000313" key="2">
    <source>
        <dbReference type="EMBL" id="KAJ7369200.1"/>
    </source>
</evidence>
<gene>
    <name evidence="2" type="ORF">DFH08DRAFT_796986</name>
</gene>
<sequence>MYMNGSGRPVAVVRTRNPYINATSKPQQAARSIRMRVMDGGRKTEKKTQENERRQENEKKAREHERARWRRRQEGRWSKKGKTKTKRDQDGRVAAYHPASSTQLAAGWPWRFRVERRRRRLSCIAAQQVPSAYRAQPTEPSP</sequence>
<proteinExistence type="predicted"/>
<feature type="region of interest" description="Disordered" evidence="1">
    <location>
        <begin position="22"/>
        <end position="101"/>
    </location>
</feature>
<organism evidence="2 3">
    <name type="scientific">Mycena albidolilacea</name>
    <dbReference type="NCBI Taxonomy" id="1033008"/>
    <lineage>
        <taxon>Eukaryota</taxon>
        <taxon>Fungi</taxon>
        <taxon>Dikarya</taxon>
        <taxon>Basidiomycota</taxon>
        <taxon>Agaricomycotina</taxon>
        <taxon>Agaricomycetes</taxon>
        <taxon>Agaricomycetidae</taxon>
        <taxon>Agaricales</taxon>
        <taxon>Marasmiineae</taxon>
        <taxon>Mycenaceae</taxon>
        <taxon>Mycena</taxon>
    </lineage>
</organism>
<evidence type="ECO:0000313" key="3">
    <source>
        <dbReference type="Proteomes" id="UP001218218"/>
    </source>
</evidence>
<protein>
    <submittedName>
        <fullName evidence="2">Uncharacterized protein</fullName>
    </submittedName>
</protein>
<dbReference type="EMBL" id="JARIHO010000001">
    <property type="protein sequence ID" value="KAJ7369200.1"/>
    <property type="molecule type" value="Genomic_DNA"/>
</dbReference>
<feature type="compositionally biased region" description="Basic and acidic residues" evidence="1">
    <location>
        <begin position="36"/>
        <end position="77"/>
    </location>
</feature>
<reference evidence="2" key="1">
    <citation type="submission" date="2023-03" db="EMBL/GenBank/DDBJ databases">
        <title>Massive genome expansion in bonnet fungi (Mycena s.s.) driven by repeated elements and novel gene families across ecological guilds.</title>
        <authorList>
            <consortium name="Lawrence Berkeley National Laboratory"/>
            <person name="Harder C.B."/>
            <person name="Miyauchi S."/>
            <person name="Viragh M."/>
            <person name="Kuo A."/>
            <person name="Thoen E."/>
            <person name="Andreopoulos B."/>
            <person name="Lu D."/>
            <person name="Skrede I."/>
            <person name="Drula E."/>
            <person name="Henrissat B."/>
            <person name="Morin E."/>
            <person name="Kohler A."/>
            <person name="Barry K."/>
            <person name="LaButti K."/>
            <person name="Morin E."/>
            <person name="Salamov A."/>
            <person name="Lipzen A."/>
            <person name="Mereny Z."/>
            <person name="Hegedus B."/>
            <person name="Baldrian P."/>
            <person name="Stursova M."/>
            <person name="Weitz H."/>
            <person name="Taylor A."/>
            <person name="Grigoriev I.V."/>
            <person name="Nagy L.G."/>
            <person name="Martin F."/>
            <person name="Kauserud H."/>
        </authorList>
    </citation>
    <scope>NUCLEOTIDE SEQUENCE</scope>
    <source>
        <strain evidence="2">CBHHK002</strain>
    </source>
</reference>
<evidence type="ECO:0000256" key="1">
    <source>
        <dbReference type="SAM" id="MobiDB-lite"/>
    </source>
</evidence>
<comment type="caution">
    <text evidence="2">The sequence shown here is derived from an EMBL/GenBank/DDBJ whole genome shotgun (WGS) entry which is preliminary data.</text>
</comment>
<dbReference type="AlphaFoldDB" id="A0AAD7AWN8"/>
<name>A0AAD7AWN8_9AGAR</name>
<accession>A0AAD7AWN8</accession>